<accession>A0A348G1G3</accession>
<dbReference type="AlphaFoldDB" id="A0A348G1G3"/>
<dbReference type="RefSeq" id="WP_126400147.1">
    <property type="nucleotide sequence ID" value="NZ_AP018907.1"/>
</dbReference>
<dbReference type="Proteomes" id="UP000266934">
    <property type="component" value="Chromosome"/>
</dbReference>
<evidence type="ECO:0000313" key="1">
    <source>
        <dbReference type="EMBL" id="BBF93396.1"/>
    </source>
</evidence>
<dbReference type="KEGG" id="blag:BLTE_20810"/>
<reference evidence="1 2" key="1">
    <citation type="submission" date="2018-08" db="EMBL/GenBank/DDBJ databases">
        <title>Complete genome sequencing of Blastochloris tepida GI.</title>
        <authorList>
            <person name="Tsukatani Y."/>
            <person name="Mori H."/>
        </authorList>
    </citation>
    <scope>NUCLEOTIDE SEQUENCE [LARGE SCALE GENOMIC DNA]</scope>
    <source>
        <strain evidence="1 2">GI</strain>
    </source>
</reference>
<evidence type="ECO:0000313" key="2">
    <source>
        <dbReference type="Proteomes" id="UP000266934"/>
    </source>
</evidence>
<gene>
    <name evidence="1" type="ORF">BLTE_20810</name>
</gene>
<keyword evidence="2" id="KW-1185">Reference proteome</keyword>
<proteinExistence type="predicted"/>
<dbReference type="EMBL" id="AP018907">
    <property type="protein sequence ID" value="BBF93396.1"/>
    <property type="molecule type" value="Genomic_DNA"/>
</dbReference>
<sequence>MAPPIEPHPRLLPFLVRHIDHHELVCPVITGGEVVCVRYRLDPGAVLMFAGEFGVAAAHVIRRAGIDLRRRATARPAS</sequence>
<organism evidence="1 2">
    <name type="scientific">Blastochloris tepida</name>
    <dbReference type="NCBI Taxonomy" id="2233851"/>
    <lineage>
        <taxon>Bacteria</taxon>
        <taxon>Pseudomonadati</taxon>
        <taxon>Pseudomonadota</taxon>
        <taxon>Alphaproteobacteria</taxon>
        <taxon>Hyphomicrobiales</taxon>
        <taxon>Blastochloridaceae</taxon>
        <taxon>Blastochloris</taxon>
    </lineage>
</organism>
<name>A0A348G1G3_9HYPH</name>
<protein>
    <submittedName>
        <fullName evidence="1">Uncharacterized protein</fullName>
    </submittedName>
</protein>